<gene>
    <name evidence="1" type="ORF">FHX75_1763</name>
</gene>
<dbReference type="InterPro" id="IPR023393">
    <property type="entry name" value="START-like_dom_sf"/>
</dbReference>
<evidence type="ECO:0000313" key="1">
    <source>
        <dbReference type="EMBL" id="TWG09544.1"/>
    </source>
</evidence>
<reference evidence="1 2" key="1">
    <citation type="submission" date="2019-06" db="EMBL/GenBank/DDBJ databases">
        <title>Sequencing the genomes of 1000 actinobacteria strains.</title>
        <authorList>
            <person name="Klenk H.-P."/>
        </authorList>
    </citation>
    <scope>NUCLEOTIDE SEQUENCE [LARGE SCALE GENOMIC DNA]</scope>
    <source>
        <strain evidence="1 2">DSM 102131</strain>
    </source>
</reference>
<dbReference type="EMBL" id="VIXA01000007">
    <property type="protein sequence ID" value="TWG09544.1"/>
    <property type="molecule type" value="Genomic_DNA"/>
</dbReference>
<name>A0A561VD52_9ACTN</name>
<dbReference type="Gene3D" id="3.30.530.20">
    <property type="match status" value="1"/>
</dbReference>
<dbReference type="OrthoDB" id="6199084at2"/>
<comment type="caution">
    <text evidence="1">The sequence shown here is derived from an EMBL/GenBank/DDBJ whole genome shotgun (WGS) entry which is preliminary data.</text>
</comment>
<sequence length="236" mass="25804">MRGIYVETLIDAPVERLWQATQDPAAHRRWDARFGRIDPVPGSTPARFRYATAVLPGVRIAGHGTHAGEQHRPDGTRTSALRFGSDDPRSLIATGSGYWRYLPGPDGVRFLTGYTYAPRWGRAGRLADLAFRPLFGWATAWSFDRLRLWLERGVPPERARRQAWREVALRALAVACVGALAARLGAGGAGVAGAVLATAAVALALPPHPHTPAARRCRRRPADRLAARTPSLLERL</sequence>
<evidence type="ECO:0000313" key="2">
    <source>
        <dbReference type="Proteomes" id="UP000319927"/>
    </source>
</evidence>
<dbReference type="SUPFAM" id="SSF55961">
    <property type="entry name" value="Bet v1-like"/>
    <property type="match status" value="1"/>
</dbReference>
<evidence type="ECO:0008006" key="3">
    <source>
        <dbReference type="Google" id="ProtNLM"/>
    </source>
</evidence>
<organism evidence="1 2">
    <name type="scientific">Micromonospora palomenae</name>
    <dbReference type="NCBI Taxonomy" id="1461247"/>
    <lineage>
        <taxon>Bacteria</taxon>
        <taxon>Bacillati</taxon>
        <taxon>Actinomycetota</taxon>
        <taxon>Actinomycetes</taxon>
        <taxon>Micromonosporales</taxon>
        <taxon>Micromonosporaceae</taxon>
        <taxon>Micromonospora</taxon>
    </lineage>
</organism>
<keyword evidence="2" id="KW-1185">Reference proteome</keyword>
<dbReference type="RefSeq" id="WP_154943997.1">
    <property type="nucleotide sequence ID" value="NZ_VIXA01000007.1"/>
</dbReference>
<accession>A0A561VD52</accession>
<dbReference type="Proteomes" id="UP000319927">
    <property type="component" value="Unassembled WGS sequence"/>
</dbReference>
<protein>
    <recommendedName>
        <fullName evidence="3">Polyketide cyclase/dehydrase/lipid transport protein</fullName>
    </recommendedName>
</protein>
<dbReference type="AlphaFoldDB" id="A0A561VD52"/>
<proteinExistence type="predicted"/>